<name>A0A853DJ41_9MICO</name>
<dbReference type="GO" id="GO:0016757">
    <property type="term" value="F:glycosyltransferase activity"/>
    <property type="evidence" value="ECO:0007669"/>
    <property type="project" value="UniProtKB-KW"/>
</dbReference>
<dbReference type="InterPro" id="IPR001173">
    <property type="entry name" value="Glyco_trans_2-like"/>
</dbReference>
<gene>
    <name evidence="6" type="ORF">HNR15_001158</name>
</gene>
<keyword evidence="4 6" id="KW-0808">Transferase</keyword>
<comment type="caution">
    <text evidence="6">The sequence shown here is derived from an EMBL/GenBank/DDBJ whole genome shotgun (WGS) entry which is preliminary data.</text>
</comment>
<evidence type="ECO:0000313" key="7">
    <source>
        <dbReference type="Proteomes" id="UP000571817"/>
    </source>
</evidence>
<dbReference type="InterPro" id="IPR029044">
    <property type="entry name" value="Nucleotide-diphossugar_trans"/>
</dbReference>
<sequence length="420" mass="46345">MRIKGPIFAAPSVPVWAGATWVGEVFLDDVPSQGAPVDLVLDGADGFARARLLVRDRRQVWGFVTVDLSDGRVDADRVAAEIARLPEATAPQTDQLLARPEPISVVLCTRERPTDVRTALRSLLHQEYDGEYEIVVVDNAPVTDATREVVRALGDERIRLVTEPAPGVSRARNAGVAAARHELIAFTDDDVVTDPLWLTGLARAFAREGDNAWCVSGLVPTGELRTPPQAWFDQRVGWSRDLRPRTYMLREPPEDVPYFPFEVGRYGTGANFAVRRSAVLRLGGFDPDLGAGTRSKGGEDIDFFYRVIARGGSLVYEPSALVWHRHRDTQEALESQIDGYGCGLSAWATKLLLSPQDLMRGVRVLARREARARGRLRAHRPLLARTPQPQATGVVDVSSIEHRALLSGPWAYIGSRFFGR</sequence>
<dbReference type="RefSeq" id="WP_179479880.1">
    <property type="nucleotide sequence ID" value="NZ_JACCFW010000001.1"/>
</dbReference>
<dbReference type="AlphaFoldDB" id="A0A853DJ41"/>
<comment type="similarity">
    <text evidence="2">Belongs to the glycosyltransferase 2 family.</text>
</comment>
<reference evidence="6 7" key="1">
    <citation type="submission" date="2020-07" db="EMBL/GenBank/DDBJ databases">
        <title>Sequencing the genomes of 1000 actinobacteria strains.</title>
        <authorList>
            <person name="Klenk H.-P."/>
        </authorList>
    </citation>
    <scope>NUCLEOTIDE SEQUENCE [LARGE SCALE GENOMIC DNA]</scope>
    <source>
        <strain evidence="6 7">DSM 29531</strain>
    </source>
</reference>
<dbReference type="Pfam" id="PF00535">
    <property type="entry name" value="Glycos_transf_2"/>
    <property type="match status" value="1"/>
</dbReference>
<feature type="domain" description="Glycosyltransferase 2-like" evidence="5">
    <location>
        <begin position="104"/>
        <end position="247"/>
    </location>
</feature>
<dbReference type="PANTHER" id="PTHR43179:SF12">
    <property type="entry name" value="GALACTOFURANOSYLTRANSFERASE GLFT2"/>
    <property type="match status" value="1"/>
</dbReference>
<proteinExistence type="inferred from homology"/>
<evidence type="ECO:0000313" key="6">
    <source>
        <dbReference type="EMBL" id="NYJ74195.1"/>
    </source>
</evidence>
<dbReference type="Gene3D" id="3.90.550.10">
    <property type="entry name" value="Spore Coat Polysaccharide Biosynthesis Protein SpsA, Chain A"/>
    <property type="match status" value="1"/>
</dbReference>
<dbReference type="Proteomes" id="UP000571817">
    <property type="component" value="Unassembled WGS sequence"/>
</dbReference>
<dbReference type="EMBL" id="JACCFW010000001">
    <property type="protein sequence ID" value="NYJ74195.1"/>
    <property type="molecule type" value="Genomic_DNA"/>
</dbReference>
<protein>
    <submittedName>
        <fullName evidence="6">GT2 family glycosyltransferase</fullName>
    </submittedName>
</protein>
<evidence type="ECO:0000256" key="2">
    <source>
        <dbReference type="ARBA" id="ARBA00006739"/>
    </source>
</evidence>
<accession>A0A853DJ41</accession>
<comment type="pathway">
    <text evidence="1">Cell wall biogenesis; cell wall polysaccharide biosynthesis.</text>
</comment>
<evidence type="ECO:0000256" key="3">
    <source>
        <dbReference type="ARBA" id="ARBA00022676"/>
    </source>
</evidence>
<evidence type="ECO:0000256" key="4">
    <source>
        <dbReference type="ARBA" id="ARBA00022679"/>
    </source>
</evidence>
<dbReference type="PANTHER" id="PTHR43179">
    <property type="entry name" value="RHAMNOSYLTRANSFERASE WBBL"/>
    <property type="match status" value="1"/>
</dbReference>
<dbReference type="SUPFAM" id="SSF53448">
    <property type="entry name" value="Nucleotide-diphospho-sugar transferases"/>
    <property type="match status" value="1"/>
</dbReference>
<keyword evidence="3" id="KW-0328">Glycosyltransferase</keyword>
<evidence type="ECO:0000259" key="5">
    <source>
        <dbReference type="Pfam" id="PF00535"/>
    </source>
</evidence>
<organism evidence="6 7">
    <name type="scientific">Allobranchiibius huperziae</name>
    <dbReference type="NCBI Taxonomy" id="1874116"/>
    <lineage>
        <taxon>Bacteria</taxon>
        <taxon>Bacillati</taxon>
        <taxon>Actinomycetota</taxon>
        <taxon>Actinomycetes</taxon>
        <taxon>Micrococcales</taxon>
        <taxon>Dermacoccaceae</taxon>
        <taxon>Allobranchiibius</taxon>
    </lineage>
</organism>
<keyword evidence="7" id="KW-1185">Reference proteome</keyword>
<evidence type="ECO:0000256" key="1">
    <source>
        <dbReference type="ARBA" id="ARBA00004776"/>
    </source>
</evidence>